<dbReference type="EMBL" id="PFER01000029">
    <property type="protein sequence ID" value="PJE73559.1"/>
    <property type="molecule type" value="Genomic_DNA"/>
</dbReference>
<protein>
    <recommendedName>
        <fullName evidence="4">50S ribosomal protein L20</fullName>
    </recommendedName>
</protein>
<dbReference type="Gene3D" id="6.10.160.10">
    <property type="match status" value="1"/>
</dbReference>
<evidence type="ECO:0000313" key="6">
    <source>
        <dbReference type="Proteomes" id="UP000230959"/>
    </source>
</evidence>
<dbReference type="Gene3D" id="1.10.1900.20">
    <property type="entry name" value="Ribosomal protein L20"/>
    <property type="match status" value="1"/>
</dbReference>
<reference evidence="6" key="1">
    <citation type="submission" date="2017-09" db="EMBL/GenBank/DDBJ databases">
        <title>Depth-based differentiation of microbial function through sediment-hosted aquifers and enrichment of novel symbionts in the deep terrestrial subsurface.</title>
        <authorList>
            <person name="Probst A.J."/>
            <person name="Ladd B."/>
            <person name="Jarett J.K."/>
            <person name="Geller-Mcgrath D.E."/>
            <person name="Sieber C.M.K."/>
            <person name="Emerson J.B."/>
            <person name="Anantharaman K."/>
            <person name="Thomas B.C."/>
            <person name="Malmstrom R."/>
            <person name="Stieglmeier M."/>
            <person name="Klingl A."/>
            <person name="Woyke T."/>
            <person name="Ryan C.M."/>
            <person name="Banfield J.F."/>
        </authorList>
    </citation>
    <scope>NUCLEOTIDE SEQUENCE [LARGE SCALE GENOMIC DNA]</scope>
</reference>
<proteinExistence type="inferred from homology"/>
<comment type="similarity">
    <text evidence="1 4">Belongs to the bacterial ribosomal protein bL20 family.</text>
</comment>
<dbReference type="PRINTS" id="PR00062">
    <property type="entry name" value="RIBOSOMALL20"/>
</dbReference>
<sequence>MTRVKRGTIANKRRKNVLKMVKGYRHGRKSKERMAKDAIAHAGAYAFAHRRKKKRVMRAKMQIKINAASRENGISYSKLMGKLKKEEIGLDRKVLSQLAENNPEIFKQIAATAK</sequence>
<dbReference type="InterPro" id="IPR005813">
    <property type="entry name" value="Ribosomal_bL20"/>
</dbReference>
<dbReference type="NCBIfam" id="TIGR01032">
    <property type="entry name" value="rplT_bact"/>
    <property type="match status" value="1"/>
</dbReference>
<dbReference type="GO" id="GO:1990904">
    <property type="term" value="C:ribonucleoprotein complex"/>
    <property type="evidence" value="ECO:0007669"/>
    <property type="project" value="UniProtKB-KW"/>
</dbReference>
<dbReference type="Pfam" id="PF00453">
    <property type="entry name" value="Ribosomal_L20"/>
    <property type="match status" value="1"/>
</dbReference>
<comment type="function">
    <text evidence="4">Binds directly to 23S ribosomal RNA and is necessary for the in vitro assembly process of the 50S ribosomal subunit. It is not involved in the protein synthesizing functions of that subunit.</text>
</comment>
<dbReference type="GO" id="GO:0019843">
    <property type="term" value="F:rRNA binding"/>
    <property type="evidence" value="ECO:0007669"/>
    <property type="project" value="UniProtKB-KW"/>
</dbReference>
<accession>A0A2M8LAA5</accession>
<keyword evidence="3 4" id="KW-0687">Ribonucleoprotein</keyword>
<evidence type="ECO:0000256" key="1">
    <source>
        <dbReference type="ARBA" id="ARBA00007698"/>
    </source>
</evidence>
<evidence type="ECO:0000256" key="4">
    <source>
        <dbReference type="RuleBase" id="RU000560"/>
    </source>
</evidence>
<dbReference type="InterPro" id="IPR035566">
    <property type="entry name" value="Ribosomal_protein_bL20_C"/>
</dbReference>
<gene>
    <name evidence="5" type="primary">rplT</name>
    <name evidence="5" type="ORF">COV02_01950</name>
</gene>
<comment type="caution">
    <text evidence="5">The sequence shown here is derived from an EMBL/GenBank/DDBJ whole genome shotgun (WGS) entry which is preliminary data.</text>
</comment>
<dbReference type="GO" id="GO:0003735">
    <property type="term" value="F:structural constituent of ribosome"/>
    <property type="evidence" value="ECO:0007669"/>
    <property type="project" value="InterPro"/>
</dbReference>
<dbReference type="SUPFAM" id="SSF74731">
    <property type="entry name" value="Ribosomal protein L20"/>
    <property type="match status" value="1"/>
</dbReference>
<dbReference type="GO" id="GO:0005840">
    <property type="term" value="C:ribosome"/>
    <property type="evidence" value="ECO:0007669"/>
    <property type="project" value="UniProtKB-KW"/>
</dbReference>
<dbReference type="PANTHER" id="PTHR10986">
    <property type="entry name" value="39S RIBOSOMAL PROTEIN L20"/>
    <property type="match status" value="1"/>
</dbReference>
<keyword evidence="2 4" id="KW-0689">Ribosomal protein</keyword>
<evidence type="ECO:0000313" key="5">
    <source>
        <dbReference type="EMBL" id="PJE73559.1"/>
    </source>
</evidence>
<dbReference type="GO" id="GO:0006412">
    <property type="term" value="P:translation"/>
    <property type="evidence" value="ECO:0007669"/>
    <property type="project" value="InterPro"/>
</dbReference>
<keyword evidence="4" id="KW-0694">RNA-binding</keyword>
<keyword evidence="4" id="KW-0699">rRNA-binding</keyword>
<evidence type="ECO:0000256" key="3">
    <source>
        <dbReference type="ARBA" id="ARBA00023274"/>
    </source>
</evidence>
<evidence type="ECO:0000256" key="2">
    <source>
        <dbReference type="ARBA" id="ARBA00022980"/>
    </source>
</evidence>
<dbReference type="AlphaFoldDB" id="A0A2M8LAA5"/>
<name>A0A2M8LAA5_9BACT</name>
<dbReference type="FunFam" id="1.10.1900.20:FF:000001">
    <property type="entry name" value="50S ribosomal protein L20"/>
    <property type="match status" value="1"/>
</dbReference>
<organism evidence="5 6">
    <name type="scientific">Candidatus Terrybacteria bacterium CG10_big_fil_rev_8_21_14_0_10_41_10</name>
    <dbReference type="NCBI Taxonomy" id="1975026"/>
    <lineage>
        <taxon>Bacteria</taxon>
        <taxon>Candidatus Terryibacteriota</taxon>
    </lineage>
</organism>
<dbReference type="CDD" id="cd07026">
    <property type="entry name" value="Ribosomal_L20"/>
    <property type="match status" value="1"/>
</dbReference>
<dbReference type="Proteomes" id="UP000230959">
    <property type="component" value="Unassembled WGS sequence"/>
</dbReference>